<proteinExistence type="predicted"/>
<comment type="caution">
    <text evidence="1">The sequence shown here is derived from an EMBL/GenBank/DDBJ whole genome shotgun (WGS) entry which is preliminary data.</text>
</comment>
<evidence type="ECO:0000313" key="1">
    <source>
        <dbReference type="EMBL" id="TKR73915.1"/>
    </source>
</evidence>
<dbReference type="EMBL" id="AZBU02000006">
    <property type="protein sequence ID" value="TKR73915.1"/>
    <property type="molecule type" value="Genomic_DNA"/>
</dbReference>
<dbReference type="AlphaFoldDB" id="A0A4V6A150"/>
<reference evidence="1 2" key="2">
    <citation type="journal article" date="2019" name="G3 (Bethesda)">
        <title>Hybrid Assembly of the Genome of the Entomopathogenic Nematode Steinernema carpocapsae Identifies the X-Chromosome.</title>
        <authorList>
            <person name="Serra L."/>
            <person name="Macchietto M."/>
            <person name="Macias-Munoz A."/>
            <person name="McGill C.J."/>
            <person name="Rodriguez I.M."/>
            <person name="Rodriguez B."/>
            <person name="Murad R."/>
            <person name="Mortazavi A."/>
        </authorList>
    </citation>
    <scope>NUCLEOTIDE SEQUENCE [LARGE SCALE GENOMIC DNA]</scope>
    <source>
        <strain evidence="1 2">ALL</strain>
    </source>
</reference>
<protein>
    <submittedName>
        <fullName evidence="1">Uncharacterized protein</fullName>
    </submittedName>
</protein>
<name>A0A4V6A150_STECR</name>
<accession>A0A4V6A150</accession>
<organism evidence="1 2">
    <name type="scientific">Steinernema carpocapsae</name>
    <name type="common">Entomopathogenic nematode</name>
    <dbReference type="NCBI Taxonomy" id="34508"/>
    <lineage>
        <taxon>Eukaryota</taxon>
        <taxon>Metazoa</taxon>
        <taxon>Ecdysozoa</taxon>
        <taxon>Nematoda</taxon>
        <taxon>Chromadorea</taxon>
        <taxon>Rhabditida</taxon>
        <taxon>Tylenchina</taxon>
        <taxon>Panagrolaimomorpha</taxon>
        <taxon>Strongyloidoidea</taxon>
        <taxon>Steinernematidae</taxon>
        <taxon>Steinernema</taxon>
    </lineage>
</organism>
<dbReference type="Proteomes" id="UP000298663">
    <property type="component" value="Unassembled WGS sequence"/>
</dbReference>
<keyword evidence="2" id="KW-1185">Reference proteome</keyword>
<reference evidence="1 2" key="1">
    <citation type="journal article" date="2015" name="Genome Biol.">
        <title>Comparative genomics of Steinernema reveals deeply conserved gene regulatory networks.</title>
        <authorList>
            <person name="Dillman A.R."/>
            <person name="Macchietto M."/>
            <person name="Porter C.F."/>
            <person name="Rogers A."/>
            <person name="Williams B."/>
            <person name="Antoshechkin I."/>
            <person name="Lee M.M."/>
            <person name="Goodwin Z."/>
            <person name="Lu X."/>
            <person name="Lewis E.E."/>
            <person name="Goodrich-Blair H."/>
            <person name="Stock S.P."/>
            <person name="Adams B.J."/>
            <person name="Sternberg P.W."/>
            <person name="Mortazavi A."/>
        </authorList>
    </citation>
    <scope>NUCLEOTIDE SEQUENCE [LARGE SCALE GENOMIC DNA]</scope>
    <source>
        <strain evidence="1 2">ALL</strain>
    </source>
</reference>
<evidence type="ECO:0000313" key="2">
    <source>
        <dbReference type="Proteomes" id="UP000298663"/>
    </source>
</evidence>
<gene>
    <name evidence="1" type="ORF">L596_021160</name>
</gene>
<sequence length="140" mass="16099">MIPAQEQGQFEYGRVTPCPERATPPLVRDSQVPHLTALITKIEKLKEVEENLDFSCLHYYHLKEQLDLFINYSDWINVEEIAASLRKEKYEYKKLGDKRARLANEILDDLKVSCEPSSPLPYPPIRRLSGPSVQISESAI</sequence>